<name>A0ABW0D0Y2_STRFI</name>
<feature type="transmembrane region" description="Helical" evidence="1">
    <location>
        <begin position="41"/>
        <end position="62"/>
    </location>
</feature>
<keyword evidence="1" id="KW-0472">Membrane</keyword>
<proteinExistence type="predicted"/>
<keyword evidence="1" id="KW-0812">Transmembrane</keyword>
<accession>A0ABW0D0Y2</accession>
<sequence>MADTLSPVYQARYGWDRRTAGVVVLSAVFTAVLLLPDMPLIARVLGLPLFGAGGLFMVYTALSRKVALRVDETGVFLGGNPARYGATSAHVPWGDITGFVLWRQAAGGTSLPYVGITRREGAPALPGDGPKARAVLRRLVPVPADVAVASRAVTGWRLDKDRLVAAVAHFAPGIPVRDHS</sequence>
<dbReference type="RefSeq" id="WP_344642872.1">
    <property type="nucleotide sequence ID" value="NZ_BAAASS010000003.1"/>
</dbReference>
<keyword evidence="3" id="KW-1185">Reference proteome</keyword>
<dbReference type="EMBL" id="JBHSKL010000003">
    <property type="protein sequence ID" value="MFC5223121.1"/>
    <property type="molecule type" value="Genomic_DNA"/>
</dbReference>
<evidence type="ECO:0000313" key="3">
    <source>
        <dbReference type="Proteomes" id="UP001596156"/>
    </source>
</evidence>
<dbReference type="Proteomes" id="UP001596156">
    <property type="component" value="Unassembled WGS sequence"/>
</dbReference>
<organism evidence="2 3">
    <name type="scientific">Streptomyces fimbriatus</name>
    <dbReference type="NCBI Taxonomy" id="68197"/>
    <lineage>
        <taxon>Bacteria</taxon>
        <taxon>Bacillati</taxon>
        <taxon>Actinomycetota</taxon>
        <taxon>Actinomycetes</taxon>
        <taxon>Kitasatosporales</taxon>
        <taxon>Streptomycetaceae</taxon>
        <taxon>Streptomyces</taxon>
    </lineage>
</organism>
<evidence type="ECO:0008006" key="4">
    <source>
        <dbReference type="Google" id="ProtNLM"/>
    </source>
</evidence>
<keyword evidence="1" id="KW-1133">Transmembrane helix</keyword>
<gene>
    <name evidence="2" type="ORF">ACFPN6_00610</name>
</gene>
<feature type="transmembrane region" description="Helical" evidence="1">
    <location>
        <begin position="19"/>
        <end position="35"/>
    </location>
</feature>
<comment type="caution">
    <text evidence="2">The sequence shown here is derived from an EMBL/GenBank/DDBJ whole genome shotgun (WGS) entry which is preliminary data.</text>
</comment>
<reference evidence="3" key="1">
    <citation type="journal article" date="2019" name="Int. J. Syst. Evol. Microbiol.">
        <title>The Global Catalogue of Microorganisms (GCM) 10K type strain sequencing project: providing services to taxonomists for standard genome sequencing and annotation.</title>
        <authorList>
            <consortium name="The Broad Institute Genomics Platform"/>
            <consortium name="The Broad Institute Genome Sequencing Center for Infectious Disease"/>
            <person name="Wu L."/>
            <person name="Ma J."/>
        </authorList>
    </citation>
    <scope>NUCLEOTIDE SEQUENCE [LARGE SCALE GENOMIC DNA]</scope>
    <source>
        <strain evidence="3">CCM 8479</strain>
    </source>
</reference>
<evidence type="ECO:0000256" key="1">
    <source>
        <dbReference type="SAM" id="Phobius"/>
    </source>
</evidence>
<protein>
    <recommendedName>
        <fullName evidence="4">PH domain-containing protein</fullName>
    </recommendedName>
</protein>
<evidence type="ECO:0000313" key="2">
    <source>
        <dbReference type="EMBL" id="MFC5223121.1"/>
    </source>
</evidence>